<accession>A0A8B6H4E7</accession>
<dbReference type="OrthoDB" id="10409969at2759"/>
<gene>
    <name evidence="2" type="ORF">MGAL_10B013673</name>
</gene>
<protein>
    <submittedName>
        <fullName evidence="2">Uncharacterized protein</fullName>
    </submittedName>
</protein>
<evidence type="ECO:0000256" key="1">
    <source>
        <dbReference type="SAM" id="Phobius"/>
    </source>
</evidence>
<sequence>MAYSKDGYFKDLQIIHTKVNPSPRETLYFPSRKRNKHREKLPDLRVPSVIVLFIFNNIFGFLAYHFAVSSKNEWTKENYKKAKEHFKSSLTYLLIGILFGLTTYTLLITLYVNHTHLFCSTGNDVHIQNVVKNKKNGCGGKCVKTNFISINSSGTFQTIVRSDGTTSFSLFSLVNDTLLTSNNTTLFIATEMTKIYNFTATNELCKTDEMTTTEIWNTSLFSSADQTESTFTSITTNVTNTFDTLSTTKVSPINN</sequence>
<feature type="transmembrane region" description="Helical" evidence="1">
    <location>
        <begin position="89"/>
        <end position="112"/>
    </location>
</feature>
<keyword evidence="1" id="KW-0812">Transmembrane</keyword>
<evidence type="ECO:0000313" key="3">
    <source>
        <dbReference type="Proteomes" id="UP000596742"/>
    </source>
</evidence>
<keyword evidence="3" id="KW-1185">Reference proteome</keyword>
<comment type="caution">
    <text evidence="2">The sequence shown here is derived from an EMBL/GenBank/DDBJ whole genome shotgun (WGS) entry which is preliminary data.</text>
</comment>
<evidence type="ECO:0000313" key="2">
    <source>
        <dbReference type="EMBL" id="VDI73873.1"/>
    </source>
</evidence>
<dbReference type="EMBL" id="UYJE01009484">
    <property type="protein sequence ID" value="VDI73873.1"/>
    <property type="molecule type" value="Genomic_DNA"/>
</dbReference>
<reference evidence="2" key="1">
    <citation type="submission" date="2018-11" db="EMBL/GenBank/DDBJ databases">
        <authorList>
            <person name="Alioto T."/>
            <person name="Alioto T."/>
        </authorList>
    </citation>
    <scope>NUCLEOTIDE SEQUENCE</scope>
</reference>
<dbReference type="Proteomes" id="UP000596742">
    <property type="component" value="Unassembled WGS sequence"/>
</dbReference>
<keyword evidence="1" id="KW-1133">Transmembrane helix</keyword>
<proteinExistence type="predicted"/>
<feature type="transmembrane region" description="Helical" evidence="1">
    <location>
        <begin position="49"/>
        <end position="68"/>
    </location>
</feature>
<organism evidence="2 3">
    <name type="scientific">Mytilus galloprovincialis</name>
    <name type="common">Mediterranean mussel</name>
    <dbReference type="NCBI Taxonomy" id="29158"/>
    <lineage>
        <taxon>Eukaryota</taxon>
        <taxon>Metazoa</taxon>
        <taxon>Spiralia</taxon>
        <taxon>Lophotrochozoa</taxon>
        <taxon>Mollusca</taxon>
        <taxon>Bivalvia</taxon>
        <taxon>Autobranchia</taxon>
        <taxon>Pteriomorphia</taxon>
        <taxon>Mytilida</taxon>
        <taxon>Mytiloidea</taxon>
        <taxon>Mytilidae</taxon>
        <taxon>Mytilinae</taxon>
        <taxon>Mytilus</taxon>
    </lineage>
</organism>
<name>A0A8B6H4E7_MYTGA</name>
<dbReference type="AlphaFoldDB" id="A0A8B6H4E7"/>
<keyword evidence="1" id="KW-0472">Membrane</keyword>